<keyword evidence="8" id="KW-0256">Endoplasmic reticulum</keyword>
<evidence type="ECO:0000256" key="8">
    <source>
        <dbReference type="ARBA" id="ARBA00022824"/>
    </source>
</evidence>
<organism evidence="17">
    <name type="scientific">Mythimna separata</name>
    <name type="common">Oriental armyworm</name>
    <name type="synonym">Pseudaletia separata</name>
    <dbReference type="NCBI Taxonomy" id="271217"/>
    <lineage>
        <taxon>Eukaryota</taxon>
        <taxon>Metazoa</taxon>
        <taxon>Ecdysozoa</taxon>
        <taxon>Arthropoda</taxon>
        <taxon>Hexapoda</taxon>
        <taxon>Insecta</taxon>
        <taxon>Pterygota</taxon>
        <taxon>Neoptera</taxon>
        <taxon>Endopterygota</taxon>
        <taxon>Lepidoptera</taxon>
        <taxon>Glossata</taxon>
        <taxon>Ditrysia</taxon>
        <taxon>Noctuoidea</taxon>
        <taxon>Noctuidae</taxon>
        <taxon>Noctuinae</taxon>
        <taxon>Hadenini</taxon>
        <taxon>Mythimna</taxon>
    </lineage>
</organism>
<keyword evidence="10 15" id="KW-0560">Oxidoreductase</keyword>
<dbReference type="Pfam" id="PF00067">
    <property type="entry name" value="p450"/>
    <property type="match status" value="1"/>
</dbReference>
<name>A0A7G3WA82_MYTSE</name>
<dbReference type="CDD" id="cd20628">
    <property type="entry name" value="CYP4"/>
    <property type="match status" value="1"/>
</dbReference>
<dbReference type="PROSITE" id="PS00086">
    <property type="entry name" value="CYTOCHROME_P450"/>
    <property type="match status" value="1"/>
</dbReference>
<dbReference type="InterPro" id="IPR050196">
    <property type="entry name" value="Cytochrome_P450_Monoox"/>
</dbReference>
<dbReference type="GO" id="GO:0016705">
    <property type="term" value="F:oxidoreductase activity, acting on paired donors, with incorporation or reduction of molecular oxygen"/>
    <property type="evidence" value="ECO:0007669"/>
    <property type="project" value="InterPro"/>
</dbReference>
<feature type="chain" id="PRO_5028919044" evidence="16">
    <location>
        <begin position="19"/>
        <end position="507"/>
    </location>
</feature>
<dbReference type="SUPFAM" id="SSF48264">
    <property type="entry name" value="Cytochrome P450"/>
    <property type="match status" value="1"/>
</dbReference>
<dbReference type="AlphaFoldDB" id="A0A7G3WA82"/>
<evidence type="ECO:0000256" key="12">
    <source>
        <dbReference type="ARBA" id="ARBA00023033"/>
    </source>
</evidence>
<evidence type="ECO:0000256" key="14">
    <source>
        <dbReference type="PIRSR" id="PIRSR602401-1"/>
    </source>
</evidence>
<keyword evidence="11 14" id="KW-0408">Iron</keyword>
<reference evidence="17" key="1">
    <citation type="submission" date="2018-05" db="EMBL/GenBank/DDBJ databases">
        <title>Characterization of multiple P450s from Mythimna separate Walker.</title>
        <authorList>
            <person name="Li X."/>
            <person name="Yang X."/>
        </authorList>
    </citation>
    <scope>NUCLEOTIDE SEQUENCE</scope>
</reference>
<keyword evidence="13" id="KW-0472">Membrane</keyword>
<evidence type="ECO:0000256" key="10">
    <source>
        <dbReference type="ARBA" id="ARBA00023002"/>
    </source>
</evidence>
<accession>A0A7G3WA82</accession>
<evidence type="ECO:0000256" key="16">
    <source>
        <dbReference type="SAM" id="SignalP"/>
    </source>
</evidence>
<feature type="binding site" description="axial binding residue" evidence="14">
    <location>
        <position position="442"/>
    </location>
    <ligand>
        <name>heme</name>
        <dbReference type="ChEBI" id="CHEBI:30413"/>
    </ligand>
    <ligandPart>
        <name>Fe</name>
        <dbReference type="ChEBI" id="CHEBI:18248"/>
    </ligandPart>
</feature>
<protein>
    <submittedName>
        <fullName evidence="17">Cytochrome P450 CYP121</fullName>
        <ecNumber evidence="17">1.6.2.4</ecNumber>
    </submittedName>
</protein>
<keyword evidence="9" id="KW-0492">Microsome</keyword>
<dbReference type="GO" id="GO:0020037">
    <property type="term" value="F:heme binding"/>
    <property type="evidence" value="ECO:0007669"/>
    <property type="project" value="InterPro"/>
</dbReference>
<dbReference type="GO" id="GO:0003958">
    <property type="term" value="F:NADPH-hemoprotein reductase activity"/>
    <property type="evidence" value="ECO:0007669"/>
    <property type="project" value="UniProtKB-EC"/>
</dbReference>
<dbReference type="InterPro" id="IPR017972">
    <property type="entry name" value="Cyt_P450_CS"/>
</dbReference>
<evidence type="ECO:0000256" key="9">
    <source>
        <dbReference type="ARBA" id="ARBA00022848"/>
    </source>
</evidence>
<comment type="subcellular location">
    <subcellularLocation>
        <location evidence="4">Endoplasmic reticulum membrane</location>
        <topology evidence="4">Peripheral membrane protein</topology>
    </subcellularLocation>
    <subcellularLocation>
        <location evidence="3">Microsome membrane</location>
        <topology evidence="3">Peripheral membrane protein</topology>
    </subcellularLocation>
</comment>
<dbReference type="InterPro" id="IPR036396">
    <property type="entry name" value="Cyt_P450_sf"/>
</dbReference>
<dbReference type="GO" id="GO:0004497">
    <property type="term" value="F:monooxygenase activity"/>
    <property type="evidence" value="ECO:0007669"/>
    <property type="project" value="UniProtKB-KW"/>
</dbReference>
<evidence type="ECO:0000256" key="2">
    <source>
        <dbReference type="ARBA" id="ARBA00003690"/>
    </source>
</evidence>
<evidence type="ECO:0000256" key="1">
    <source>
        <dbReference type="ARBA" id="ARBA00001971"/>
    </source>
</evidence>
<evidence type="ECO:0000256" key="4">
    <source>
        <dbReference type="ARBA" id="ARBA00004406"/>
    </source>
</evidence>
<dbReference type="GO" id="GO:0005789">
    <property type="term" value="C:endoplasmic reticulum membrane"/>
    <property type="evidence" value="ECO:0007669"/>
    <property type="project" value="UniProtKB-SubCell"/>
</dbReference>
<proteinExistence type="evidence at transcript level"/>
<evidence type="ECO:0000256" key="6">
    <source>
        <dbReference type="ARBA" id="ARBA00022617"/>
    </source>
</evidence>
<keyword evidence="12 15" id="KW-0503">Monooxygenase</keyword>
<evidence type="ECO:0000256" key="15">
    <source>
        <dbReference type="RuleBase" id="RU000461"/>
    </source>
</evidence>
<dbReference type="InterPro" id="IPR001128">
    <property type="entry name" value="Cyt_P450"/>
</dbReference>
<evidence type="ECO:0000256" key="3">
    <source>
        <dbReference type="ARBA" id="ARBA00004174"/>
    </source>
</evidence>
<dbReference type="EC" id="1.6.2.4" evidence="17"/>
<dbReference type="GO" id="GO:0005506">
    <property type="term" value="F:iron ion binding"/>
    <property type="evidence" value="ECO:0007669"/>
    <property type="project" value="InterPro"/>
</dbReference>
<keyword evidence="6 14" id="KW-0349">Heme</keyword>
<comment type="function">
    <text evidence="2">May be involved in the metabolism of insect hormones and in the breakdown of synthetic insecticides.</text>
</comment>
<dbReference type="PANTHER" id="PTHR24291:SF189">
    <property type="entry name" value="CYTOCHROME P450 4C3-RELATED"/>
    <property type="match status" value="1"/>
</dbReference>
<comment type="cofactor">
    <cofactor evidence="1 14">
        <name>heme</name>
        <dbReference type="ChEBI" id="CHEBI:30413"/>
    </cofactor>
</comment>
<dbReference type="PRINTS" id="PR00463">
    <property type="entry name" value="EP450I"/>
</dbReference>
<evidence type="ECO:0000256" key="11">
    <source>
        <dbReference type="ARBA" id="ARBA00023004"/>
    </source>
</evidence>
<evidence type="ECO:0000256" key="5">
    <source>
        <dbReference type="ARBA" id="ARBA00010617"/>
    </source>
</evidence>
<dbReference type="PRINTS" id="PR00385">
    <property type="entry name" value="P450"/>
</dbReference>
<feature type="signal peptide" evidence="16">
    <location>
        <begin position="1"/>
        <end position="18"/>
    </location>
</feature>
<dbReference type="PANTHER" id="PTHR24291">
    <property type="entry name" value="CYTOCHROME P450 FAMILY 4"/>
    <property type="match status" value="1"/>
</dbReference>
<dbReference type="EMBL" id="MH346428">
    <property type="protein sequence ID" value="QEL53090.1"/>
    <property type="molecule type" value="mRNA"/>
</dbReference>
<comment type="similarity">
    <text evidence="5 15">Belongs to the cytochrome P450 family.</text>
</comment>
<keyword evidence="16" id="KW-0732">Signal</keyword>
<evidence type="ECO:0000313" key="17">
    <source>
        <dbReference type="EMBL" id="QEL53090.1"/>
    </source>
</evidence>
<evidence type="ECO:0000256" key="7">
    <source>
        <dbReference type="ARBA" id="ARBA00022723"/>
    </source>
</evidence>
<dbReference type="Gene3D" id="1.10.630.10">
    <property type="entry name" value="Cytochrome P450"/>
    <property type="match status" value="1"/>
</dbReference>
<dbReference type="InterPro" id="IPR002401">
    <property type="entry name" value="Cyt_P450_E_grp-I"/>
</dbReference>
<sequence>MLWLLVGVLLVVWTAVSRWKNRKLIALGKTLSVKGICLPIVGHAYQLLGSHEEAMIKMDKVGKEAYERGGIVSMWQGDFFYIMVADPEIADFLLKTCLEKTDLMRLFRALLGNGNIFAPVSIWRPRRKVLAPIFSQKNLNSFVEVFSKQSRIMVNQLSKVAGKGTFSVWKTLTTYAMDSVCETTLGIQLNTQLEPELPFLRNFENCCRIDSKRICEPWFSNDTVHKIFNRKTADLHTRSKEYIWNFMNKIIQTKWEGLKKEKQVSESNQRTEKSWKTFLELLIESPVGYGTVELREETLVLVVGGTDTSAVGTAFTMIMLAMYPDVQEKVYEEIQQIFDNSDRPVTPEDLPRFKYLDAVIKESLRLYPPAPFIARKVEKDLKLPSGITLVEGCTVIISIWAIHRNPKYWGEDAEVFRPERFLDTPLSHPAAFMPFSYGPRNCIGYRYALMSMKTVLSTLLRRYRILSTEAMNTTQNGKNPRKPKLRVTFDIMMKHVDNFEIQLEPRT</sequence>
<evidence type="ECO:0000256" key="13">
    <source>
        <dbReference type="ARBA" id="ARBA00023136"/>
    </source>
</evidence>
<keyword evidence="7 14" id="KW-0479">Metal-binding</keyword>